<dbReference type="EMBL" id="KN838752">
    <property type="protein sequence ID" value="KIJ95531.1"/>
    <property type="molecule type" value="Genomic_DNA"/>
</dbReference>
<dbReference type="AlphaFoldDB" id="A0A0C9XCT2"/>
<evidence type="ECO:0000313" key="1">
    <source>
        <dbReference type="EMBL" id="KIJ95531.1"/>
    </source>
</evidence>
<accession>A0A0C9XCT2</accession>
<evidence type="ECO:0000313" key="2">
    <source>
        <dbReference type="Proteomes" id="UP000054477"/>
    </source>
</evidence>
<name>A0A0C9XCT2_9AGAR</name>
<proteinExistence type="predicted"/>
<dbReference type="Proteomes" id="UP000054477">
    <property type="component" value="Unassembled WGS sequence"/>
</dbReference>
<dbReference type="HOGENOM" id="CLU_089003_0_0_1"/>
<reference evidence="2" key="2">
    <citation type="submission" date="2015-01" db="EMBL/GenBank/DDBJ databases">
        <title>Evolutionary Origins and Diversification of the Mycorrhizal Mutualists.</title>
        <authorList>
            <consortium name="DOE Joint Genome Institute"/>
            <consortium name="Mycorrhizal Genomics Consortium"/>
            <person name="Kohler A."/>
            <person name="Kuo A."/>
            <person name="Nagy L.G."/>
            <person name="Floudas D."/>
            <person name="Copeland A."/>
            <person name="Barry K.W."/>
            <person name="Cichocki N."/>
            <person name="Veneault-Fourrey C."/>
            <person name="LaButti K."/>
            <person name="Lindquist E.A."/>
            <person name="Lipzen A."/>
            <person name="Lundell T."/>
            <person name="Morin E."/>
            <person name="Murat C."/>
            <person name="Riley R."/>
            <person name="Ohm R."/>
            <person name="Sun H."/>
            <person name="Tunlid A."/>
            <person name="Henrissat B."/>
            <person name="Grigoriev I.V."/>
            <person name="Hibbett D.S."/>
            <person name="Martin F."/>
        </authorList>
    </citation>
    <scope>NUCLEOTIDE SEQUENCE [LARGE SCALE GENOMIC DNA]</scope>
    <source>
        <strain evidence="2">LaAM-08-1</strain>
    </source>
</reference>
<sequence length="281" mass="31638">MPSSVTQSRSEIIDRLAPKLDVPRCPNGNHHYPHLYKGSPSRAEMIGRRSYYCKPINGPQCVESKTTLTPELPDSLKSKIREEVRLLSQAATIQNGKAMTRKTDVVNMVQSGTSTKRKTTRRSELGMSDESFPIVLFMPDTIPIYVYVLRNEEPFCHEGQVKYGAYSFLSDDALCDITRFPVTSCSIYDSYKEDFIPVSTFSSQCVEDHNYLILRFTSFTDDECPGVHELIRGIRGVGYSGSICGSTNVSNKWRFEDESGVGPSKRKKGLDTKIIDLTIDY</sequence>
<reference evidence="1 2" key="1">
    <citation type="submission" date="2014-04" db="EMBL/GenBank/DDBJ databases">
        <authorList>
            <consortium name="DOE Joint Genome Institute"/>
            <person name="Kuo A."/>
            <person name="Kohler A."/>
            <person name="Nagy L.G."/>
            <person name="Floudas D."/>
            <person name="Copeland A."/>
            <person name="Barry K.W."/>
            <person name="Cichocki N."/>
            <person name="Veneault-Fourrey C."/>
            <person name="LaButti K."/>
            <person name="Lindquist E.A."/>
            <person name="Lipzen A."/>
            <person name="Lundell T."/>
            <person name="Morin E."/>
            <person name="Murat C."/>
            <person name="Sun H."/>
            <person name="Tunlid A."/>
            <person name="Henrissat B."/>
            <person name="Grigoriev I.V."/>
            <person name="Hibbett D.S."/>
            <person name="Martin F."/>
            <person name="Nordberg H.P."/>
            <person name="Cantor M.N."/>
            <person name="Hua S.X."/>
        </authorList>
    </citation>
    <scope>NUCLEOTIDE SEQUENCE [LARGE SCALE GENOMIC DNA]</scope>
    <source>
        <strain evidence="1 2">LaAM-08-1</strain>
    </source>
</reference>
<gene>
    <name evidence="1" type="ORF">K443DRAFT_108634</name>
</gene>
<dbReference type="OrthoDB" id="2918055at2759"/>
<protein>
    <submittedName>
        <fullName evidence="1">Uncharacterized protein</fullName>
    </submittedName>
</protein>
<organism evidence="1 2">
    <name type="scientific">Laccaria amethystina LaAM-08-1</name>
    <dbReference type="NCBI Taxonomy" id="1095629"/>
    <lineage>
        <taxon>Eukaryota</taxon>
        <taxon>Fungi</taxon>
        <taxon>Dikarya</taxon>
        <taxon>Basidiomycota</taxon>
        <taxon>Agaricomycotina</taxon>
        <taxon>Agaricomycetes</taxon>
        <taxon>Agaricomycetidae</taxon>
        <taxon>Agaricales</taxon>
        <taxon>Agaricineae</taxon>
        <taxon>Hydnangiaceae</taxon>
        <taxon>Laccaria</taxon>
    </lineage>
</organism>
<keyword evidence="2" id="KW-1185">Reference proteome</keyword>